<evidence type="ECO:0000313" key="4">
    <source>
        <dbReference type="EMBL" id="KGO22197.1"/>
    </source>
</evidence>
<dbReference type="Proteomes" id="UP000030023">
    <property type="component" value="Unassembled WGS sequence"/>
</dbReference>
<organism evidence="4 5">
    <name type="scientific">Oenococcus alcoholitolerans</name>
    <dbReference type="NCBI Taxonomy" id="931074"/>
    <lineage>
        <taxon>Bacteria</taxon>
        <taxon>Bacillati</taxon>
        <taxon>Bacillota</taxon>
        <taxon>Bacilli</taxon>
        <taxon>Lactobacillales</taxon>
        <taxon>Lactobacillaceae</taxon>
        <taxon>Oenococcus</taxon>
    </lineage>
</organism>
<comment type="similarity">
    <text evidence="3">Belongs to the transferase hexapeptide repeat family.</text>
</comment>
<sequence>EYAFPVTIEDNVWLGANVTVTPGVTIGKNSVIGAGSVVTKDIPENVVAYGNPAQVARKINKKDREYYFKDHKTPEAFLQKLEAGVLFHR</sequence>
<evidence type="ECO:0000256" key="1">
    <source>
        <dbReference type="ARBA" id="ARBA00022679"/>
    </source>
</evidence>
<dbReference type="Pfam" id="PF14602">
    <property type="entry name" value="Hexapep_2"/>
    <property type="match status" value="1"/>
</dbReference>
<proteinExistence type="inferred from homology"/>
<dbReference type="PANTHER" id="PTHR43017">
    <property type="entry name" value="GALACTOSIDE O-ACETYLTRANSFERASE"/>
    <property type="match status" value="1"/>
</dbReference>
<dbReference type="SUPFAM" id="SSF51161">
    <property type="entry name" value="Trimeric LpxA-like enzymes"/>
    <property type="match status" value="1"/>
</dbReference>
<evidence type="ECO:0000313" key="5">
    <source>
        <dbReference type="Proteomes" id="UP000030023"/>
    </source>
</evidence>
<dbReference type="EC" id="2.3.1.-" evidence="3"/>
<evidence type="ECO:0000256" key="3">
    <source>
        <dbReference type="RuleBase" id="RU367021"/>
    </source>
</evidence>
<name>A0ABR4XNZ8_9LACO</name>
<dbReference type="EMBL" id="AXCV01000603">
    <property type="protein sequence ID" value="KGO22197.1"/>
    <property type="molecule type" value="Genomic_DNA"/>
</dbReference>
<dbReference type="InterPro" id="IPR011004">
    <property type="entry name" value="Trimer_LpxA-like_sf"/>
</dbReference>
<evidence type="ECO:0000256" key="2">
    <source>
        <dbReference type="ARBA" id="ARBA00022737"/>
    </source>
</evidence>
<dbReference type="PANTHER" id="PTHR43017:SF1">
    <property type="entry name" value="ACETYLTRANSFERASE YJL218W-RELATED"/>
    <property type="match status" value="1"/>
</dbReference>
<protein>
    <recommendedName>
        <fullName evidence="3">Acetyltransferase</fullName>
        <ecNumber evidence="3">2.3.1.-</ecNumber>
    </recommendedName>
</protein>
<dbReference type="InterPro" id="IPR039369">
    <property type="entry name" value="LacA-like"/>
</dbReference>
<dbReference type="InterPro" id="IPR001451">
    <property type="entry name" value="Hexapep"/>
</dbReference>
<dbReference type="Gene3D" id="2.160.10.10">
    <property type="entry name" value="Hexapeptide repeat proteins"/>
    <property type="match status" value="1"/>
</dbReference>
<gene>
    <name evidence="4" type="ORF">Q757_09705</name>
</gene>
<comment type="caution">
    <text evidence="4">The sequence shown here is derived from an EMBL/GenBank/DDBJ whole genome shotgun (WGS) entry which is preliminary data.</text>
</comment>
<keyword evidence="3" id="KW-0012">Acyltransferase</keyword>
<keyword evidence="1 3" id="KW-0808">Transferase</keyword>
<feature type="non-terminal residue" evidence="4">
    <location>
        <position position="1"/>
    </location>
</feature>
<accession>A0ABR4XNZ8</accession>
<dbReference type="InterPro" id="IPR018357">
    <property type="entry name" value="Hexapep_transf_CS"/>
</dbReference>
<keyword evidence="5" id="KW-1185">Reference proteome</keyword>
<keyword evidence="2" id="KW-0677">Repeat</keyword>
<reference evidence="4 5" key="1">
    <citation type="journal article" date="2014" name="Antonie Van Leeuwenhoek">
        <title>Oenococcus alcoholitolerans sp. nov., a lactic acid bacteria isolated from cachaca and ethanol fermentation processes.</title>
        <authorList>
            <person name="Badotti F."/>
            <person name="Moreira A.P."/>
            <person name="Tonon L.A."/>
            <person name="de Lucena B.T."/>
            <person name="Gomes Fde C."/>
            <person name="Kruger R."/>
            <person name="Thompson C.C."/>
            <person name="de Morais M.A.Jr."/>
            <person name="Rosa C.A."/>
            <person name="Thompson F.L."/>
        </authorList>
    </citation>
    <scope>NUCLEOTIDE SEQUENCE [LARGE SCALE GENOMIC DNA]</scope>
    <source>
        <strain evidence="4 5">UFRJ-M7.2.18</strain>
    </source>
</reference>
<dbReference type="PROSITE" id="PS00101">
    <property type="entry name" value="HEXAPEP_TRANSFERASES"/>
    <property type="match status" value="1"/>
</dbReference>